<dbReference type="RefSeq" id="WP_145434093.1">
    <property type="nucleotide sequence ID" value="NZ_CP036339.1"/>
</dbReference>
<reference evidence="1 2" key="1">
    <citation type="submission" date="2019-02" db="EMBL/GenBank/DDBJ databases">
        <title>Deep-cultivation of Planctomycetes and their phenomic and genomic characterization uncovers novel biology.</title>
        <authorList>
            <person name="Wiegand S."/>
            <person name="Jogler M."/>
            <person name="Boedeker C."/>
            <person name="Pinto D."/>
            <person name="Vollmers J."/>
            <person name="Rivas-Marin E."/>
            <person name="Kohn T."/>
            <person name="Peeters S.H."/>
            <person name="Heuer A."/>
            <person name="Rast P."/>
            <person name="Oberbeckmann S."/>
            <person name="Bunk B."/>
            <person name="Jeske O."/>
            <person name="Meyerdierks A."/>
            <person name="Storesund J.E."/>
            <person name="Kallscheuer N."/>
            <person name="Luecker S."/>
            <person name="Lage O.M."/>
            <person name="Pohl T."/>
            <person name="Merkel B.J."/>
            <person name="Hornburger P."/>
            <person name="Mueller R.-W."/>
            <person name="Bruemmer F."/>
            <person name="Labrenz M."/>
            <person name="Spormann A.M."/>
            <person name="Op den Camp H."/>
            <person name="Overmann J."/>
            <person name="Amann R."/>
            <person name="Jetten M.S.M."/>
            <person name="Mascher T."/>
            <person name="Medema M.H."/>
            <person name="Devos D.P."/>
            <person name="Kaster A.-K."/>
            <person name="Ovreas L."/>
            <person name="Rohde M."/>
            <person name="Galperin M.Y."/>
            <person name="Jogler C."/>
        </authorList>
    </citation>
    <scope>NUCLEOTIDE SEQUENCE [LARGE SCALE GENOMIC DNA]</scope>
    <source>
        <strain evidence="1 2">I41</strain>
    </source>
</reference>
<organism evidence="1 2">
    <name type="scientific">Lacipirellula limnantheis</name>
    <dbReference type="NCBI Taxonomy" id="2528024"/>
    <lineage>
        <taxon>Bacteria</taxon>
        <taxon>Pseudomonadati</taxon>
        <taxon>Planctomycetota</taxon>
        <taxon>Planctomycetia</taxon>
        <taxon>Pirellulales</taxon>
        <taxon>Lacipirellulaceae</taxon>
        <taxon>Lacipirellula</taxon>
    </lineage>
</organism>
<keyword evidence="2" id="KW-1185">Reference proteome</keyword>
<dbReference type="Proteomes" id="UP000317909">
    <property type="component" value="Chromosome"/>
</dbReference>
<dbReference type="EMBL" id="CP036339">
    <property type="protein sequence ID" value="QDT74334.1"/>
    <property type="molecule type" value="Genomic_DNA"/>
</dbReference>
<proteinExistence type="predicted"/>
<protein>
    <submittedName>
        <fullName evidence="1">Uncharacterized protein</fullName>
    </submittedName>
</protein>
<sequence length="59" mass="6420">MDLIDSASDFTPKALHIVAQALHIVAPGLFAISELPWVATPHGRKAAGTFYYVIRKGRT</sequence>
<name>A0A517U137_9BACT</name>
<dbReference type="KEGG" id="llh:I41_35290"/>
<gene>
    <name evidence="1" type="ORF">I41_35290</name>
</gene>
<evidence type="ECO:0000313" key="1">
    <source>
        <dbReference type="EMBL" id="QDT74334.1"/>
    </source>
</evidence>
<accession>A0A517U137</accession>
<evidence type="ECO:0000313" key="2">
    <source>
        <dbReference type="Proteomes" id="UP000317909"/>
    </source>
</evidence>
<dbReference type="AlphaFoldDB" id="A0A517U137"/>